<reference evidence="7 8" key="1">
    <citation type="submission" date="2024-03" db="EMBL/GenBank/DDBJ databases">
        <authorList>
            <person name="Jo J.-H."/>
        </authorList>
    </citation>
    <scope>NUCLEOTIDE SEQUENCE [LARGE SCALE GENOMIC DNA]</scope>
    <source>
        <strain evidence="7 8">PS1R-30</strain>
    </source>
</reference>
<feature type="compositionally biased region" description="Low complexity" evidence="5">
    <location>
        <begin position="68"/>
        <end position="90"/>
    </location>
</feature>
<evidence type="ECO:0000313" key="7">
    <source>
        <dbReference type="EMBL" id="MEJ5975173.1"/>
    </source>
</evidence>
<dbReference type="InterPro" id="IPR006260">
    <property type="entry name" value="TonB/TolA_C"/>
</dbReference>
<comment type="caution">
    <text evidence="7">The sequence shown here is derived from an EMBL/GenBank/DDBJ whole genome shotgun (WGS) entry which is preliminary data.</text>
</comment>
<protein>
    <submittedName>
        <fullName evidence="7">TonB family protein</fullName>
    </submittedName>
</protein>
<feature type="compositionally biased region" description="Gly residues" evidence="5">
    <location>
        <begin position="124"/>
        <end position="153"/>
    </location>
</feature>
<feature type="compositionally biased region" description="Pro residues" evidence="5">
    <location>
        <begin position="58"/>
        <end position="67"/>
    </location>
</feature>
<dbReference type="EMBL" id="JBBHJZ010000001">
    <property type="protein sequence ID" value="MEJ5975173.1"/>
    <property type="molecule type" value="Genomic_DNA"/>
</dbReference>
<dbReference type="Gene3D" id="3.30.1150.10">
    <property type="match status" value="1"/>
</dbReference>
<feature type="region of interest" description="Disordered" evidence="5">
    <location>
        <begin position="113"/>
        <end position="154"/>
    </location>
</feature>
<evidence type="ECO:0000256" key="1">
    <source>
        <dbReference type="ARBA" id="ARBA00004167"/>
    </source>
</evidence>
<dbReference type="RefSeq" id="WP_339585141.1">
    <property type="nucleotide sequence ID" value="NZ_JBBHJZ010000001.1"/>
</dbReference>
<comment type="subcellular location">
    <subcellularLocation>
        <location evidence="1">Membrane</location>
        <topology evidence="1">Single-pass membrane protein</topology>
    </subcellularLocation>
</comment>
<keyword evidence="3" id="KW-1133">Transmembrane helix</keyword>
<evidence type="ECO:0000256" key="2">
    <source>
        <dbReference type="ARBA" id="ARBA00022692"/>
    </source>
</evidence>
<dbReference type="NCBIfam" id="TIGR01352">
    <property type="entry name" value="tonB_Cterm"/>
    <property type="match status" value="1"/>
</dbReference>
<evidence type="ECO:0000256" key="4">
    <source>
        <dbReference type="ARBA" id="ARBA00023136"/>
    </source>
</evidence>
<name>A0ABU8RQ95_9SPHN</name>
<evidence type="ECO:0000256" key="3">
    <source>
        <dbReference type="ARBA" id="ARBA00022989"/>
    </source>
</evidence>
<evidence type="ECO:0000313" key="8">
    <source>
        <dbReference type="Proteomes" id="UP001361239"/>
    </source>
</evidence>
<keyword evidence="8" id="KW-1185">Reference proteome</keyword>
<dbReference type="Pfam" id="PF03544">
    <property type="entry name" value="TonB_C"/>
    <property type="match status" value="1"/>
</dbReference>
<keyword evidence="2" id="KW-0812">Transmembrane</keyword>
<dbReference type="SUPFAM" id="SSF74653">
    <property type="entry name" value="TolA/TonB C-terminal domain"/>
    <property type="match status" value="1"/>
</dbReference>
<feature type="region of interest" description="Disordered" evidence="5">
    <location>
        <begin position="58"/>
        <end position="90"/>
    </location>
</feature>
<dbReference type="InterPro" id="IPR037682">
    <property type="entry name" value="TonB_C"/>
</dbReference>
<sequence length="251" mass="25467">MRRAAYSSPRGLRWGVALVVVLLHVALLLALIRAFAPDFTARVADQVFGTVTVTVTTSPPPPAPTPLAQPAAPSLAPQPEAPAAAAGRQAVPRPIAAPSPQIVIASQAAAPVAGPGSTNASGAGDAGAGTGARGQGSGTGAGSSGMGQGGGGAASKAVKLAGDINSARDYPEATREQRLGDYVVVALTVGVDGRVKGCRIHRASRDSQADQITCRLATERFRFRPATDATGRASESVFGWQQRWFGPAEKN</sequence>
<evidence type="ECO:0000256" key="5">
    <source>
        <dbReference type="SAM" id="MobiDB-lite"/>
    </source>
</evidence>
<organism evidence="7 8">
    <name type="scientific">Novosphingobium anseongense</name>
    <dbReference type="NCBI Taxonomy" id="3133436"/>
    <lineage>
        <taxon>Bacteria</taxon>
        <taxon>Pseudomonadati</taxon>
        <taxon>Pseudomonadota</taxon>
        <taxon>Alphaproteobacteria</taxon>
        <taxon>Sphingomonadales</taxon>
        <taxon>Sphingomonadaceae</taxon>
        <taxon>Novosphingobium</taxon>
    </lineage>
</organism>
<feature type="domain" description="TonB C-terminal" evidence="6">
    <location>
        <begin position="168"/>
        <end position="231"/>
    </location>
</feature>
<accession>A0ABU8RQ95</accession>
<keyword evidence="4" id="KW-0472">Membrane</keyword>
<dbReference type="Proteomes" id="UP001361239">
    <property type="component" value="Unassembled WGS sequence"/>
</dbReference>
<gene>
    <name evidence="7" type="ORF">WG901_00870</name>
</gene>
<evidence type="ECO:0000259" key="6">
    <source>
        <dbReference type="Pfam" id="PF03544"/>
    </source>
</evidence>
<proteinExistence type="predicted"/>